<evidence type="ECO:0000256" key="4">
    <source>
        <dbReference type="ARBA" id="ARBA00022989"/>
    </source>
</evidence>
<evidence type="ECO:0000313" key="8">
    <source>
        <dbReference type="Proteomes" id="UP000199215"/>
    </source>
</evidence>
<dbReference type="Pfam" id="PF07681">
    <property type="entry name" value="DoxX"/>
    <property type="match status" value="1"/>
</dbReference>
<feature type="transmembrane region" description="Helical" evidence="6">
    <location>
        <begin position="57"/>
        <end position="77"/>
    </location>
</feature>
<evidence type="ECO:0000256" key="6">
    <source>
        <dbReference type="SAM" id="Phobius"/>
    </source>
</evidence>
<keyword evidence="4 6" id="KW-1133">Transmembrane helix</keyword>
<keyword evidence="5 6" id="KW-0472">Membrane</keyword>
<feature type="transmembrane region" description="Helical" evidence="6">
    <location>
        <begin position="325"/>
        <end position="347"/>
    </location>
</feature>
<comment type="subcellular location">
    <subcellularLocation>
        <location evidence="1">Cell membrane</location>
        <topology evidence="1">Multi-pass membrane protein</topology>
    </subcellularLocation>
</comment>
<dbReference type="EMBL" id="FNWU01000001">
    <property type="protein sequence ID" value="SEH43806.1"/>
    <property type="molecule type" value="Genomic_DNA"/>
</dbReference>
<name>A0A1H6I6J0_9EURY</name>
<keyword evidence="3 6" id="KW-0812">Transmembrane</keyword>
<organism evidence="7 8">
    <name type="scientific">Halopenitus malekzadehii</name>
    <dbReference type="NCBI Taxonomy" id="1267564"/>
    <lineage>
        <taxon>Archaea</taxon>
        <taxon>Methanobacteriati</taxon>
        <taxon>Methanobacteriota</taxon>
        <taxon>Stenosarchaea group</taxon>
        <taxon>Halobacteria</taxon>
        <taxon>Halobacteriales</taxon>
        <taxon>Haloferacaceae</taxon>
        <taxon>Halopenitus</taxon>
    </lineage>
</organism>
<evidence type="ECO:0000256" key="3">
    <source>
        <dbReference type="ARBA" id="ARBA00022692"/>
    </source>
</evidence>
<reference evidence="7 8" key="1">
    <citation type="submission" date="2016-10" db="EMBL/GenBank/DDBJ databases">
        <authorList>
            <person name="de Groot N.N."/>
        </authorList>
    </citation>
    <scope>NUCLEOTIDE SEQUENCE [LARGE SCALE GENOMIC DNA]</scope>
    <source>
        <strain evidence="7 8">IBRC-M10418</strain>
    </source>
</reference>
<sequence>MMPYSAKPIARVLVALGVVSVVCSEVAAAHVRFVTNAEQAGEGLTFLADALADPVNVAVLGGGGLATLGALGVYLRVRPLQRDVAVFRNVMTGYRDLLPWLLRLGFGLPLVGAGFAGYFFNPIVEPVAAPGLVRLFQIGLGFALLFGIATRVAAIVGVLVYLLALVSQPLLLYSFEWVPGLVAIALIGSGRPSADEVLQKVAAAEGTVYGRIDPVHRAASWLNRNADPYERFVPTIIRVGMGLSFVFLGLFEKLLAPEMALSVVEQYDLTALAPFPAELWVLGAGFAELGLGLAILSGFFTRISALTALSVFVLTLFGIPDDPVLAHIGLFSLASALLITGAGAYALDNHIGADKPAMAHDGATPADE</sequence>
<dbReference type="AlphaFoldDB" id="A0A1H6I6J0"/>
<feature type="transmembrane region" description="Helical" evidence="6">
    <location>
        <begin position="232"/>
        <end position="251"/>
    </location>
</feature>
<evidence type="ECO:0000313" key="7">
    <source>
        <dbReference type="EMBL" id="SEH43806.1"/>
    </source>
</evidence>
<dbReference type="InterPro" id="IPR051907">
    <property type="entry name" value="DoxX-like_oxidoreductase"/>
</dbReference>
<protein>
    <submittedName>
        <fullName evidence="7">DoxX protein</fullName>
    </submittedName>
</protein>
<dbReference type="PANTHER" id="PTHR33452:SF1">
    <property type="entry name" value="INNER MEMBRANE PROTEIN YPHA-RELATED"/>
    <property type="match status" value="1"/>
</dbReference>
<dbReference type="Proteomes" id="UP000199215">
    <property type="component" value="Unassembled WGS sequence"/>
</dbReference>
<evidence type="ECO:0000256" key="2">
    <source>
        <dbReference type="ARBA" id="ARBA00022475"/>
    </source>
</evidence>
<feature type="transmembrane region" description="Helical" evidence="6">
    <location>
        <begin position="140"/>
        <end position="163"/>
    </location>
</feature>
<proteinExistence type="predicted"/>
<evidence type="ECO:0000256" key="5">
    <source>
        <dbReference type="ARBA" id="ARBA00023136"/>
    </source>
</evidence>
<dbReference type="GO" id="GO:0005886">
    <property type="term" value="C:plasma membrane"/>
    <property type="evidence" value="ECO:0007669"/>
    <property type="project" value="UniProtKB-SubCell"/>
</dbReference>
<dbReference type="PANTHER" id="PTHR33452">
    <property type="entry name" value="OXIDOREDUCTASE CATD-RELATED"/>
    <property type="match status" value="1"/>
</dbReference>
<keyword evidence="8" id="KW-1185">Reference proteome</keyword>
<gene>
    <name evidence="7" type="ORF">SAMN05192561_1011078</name>
</gene>
<dbReference type="InterPro" id="IPR032808">
    <property type="entry name" value="DoxX"/>
</dbReference>
<evidence type="ECO:0000256" key="1">
    <source>
        <dbReference type="ARBA" id="ARBA00004651"/>
    </source>
</evidence>
<feature type="transmembrane region" description="Helical" evidence="6">
    <location>
        <begin position="299"/>
        <end position="319"/>
    </location>
</feature>
<feature type="transmembrane region" description="Helical" evidence="6">
    <location>
        <begin position="97"/>
        <end position="120"/>
    </location>
</feature>
<accession>A0A1H6I6J0</accession>
<keyword evidence="2" id="KW-1003">Cell membrane</keyword>